<dbReference type="Gramene" id="OQU80137">
    <property type="protein sequence ID" value="OQU80137"/>
    <property type="gene ID" value="SORBI_3007G085700"/>
</dbReference>
<organism evidence="2 3">
    <name type="scientific">Sorghum bicolor</name>
    <name type="common">Sorghum</name>
    <name type="synonym">Sorghum vulgare</name>
    <dbReference type="NCBI Taxonomy" id="4558"/>
    <lineage>
        <taxon>Eukaryota</taxon>
        <taxon>Viridiplantae</taxon>
        <taxon>Streptophyta</taxon>
        <taxon>Embryophyta</taxon>
        <taxon>Tracheophyta</taxon>
        <taxon>Spermatophyta</taxon>
        <taxon>Magnoliopsida</taxon>
        <taxon>Liliopsida</taxon>
        <taxon>Poales</taxon>
        <taxon>Poaceae</taxon>
        <taxon>PACMAD clade</taxon>
        <taxon>Panicoideae</taxon>
        <taxon>Andropogonodae</taxon>
        <taxon>Andropogoneae</taxon>
        <taxon>Sorghinae</taxon>
        <taxon>Sorghum</taxon>
    </lineage>
</organism>
<dbReference type="Gramene" id="OQU80136">
    <property type="protein sequence ID" value="OQU80136"/>
    <property type="gene ID" value="SORBI_3007G085700"/>
</dbReference>
<dbReference type="EMBL" id="CM000766">
    <property type="protein sequence ID" value="OQU80136.1"/>
    <property type="molecule type" value="Genomic_DNA"/>
</dbReference>
<name>A0A1B6PGJ5_SORBI</name>
<feature type="region of interest" description="Disordered" evidence="1">
    <location>
        <begin position="1"/>
        <end position="36"/>
    </location>
</feature>
<sequence>MPHTRPPGAPLARPAAPRRPTRAPRQLPGDHGVQNQRLHGARVLVCVDQDDQRGKKDASCLDFNIFILTNNEVTMQ</sequence>
<accession>A0A1B6PGJ5</accession>
<dbReference type="EMBL" id="CM000766">
    <property type="protein sequence ID" value="KXG24788.1"/>
    <property type="molecule type" value="Genomic_DNA"/>
</dbReference>
<reference evidence="2" key="2">
    <citation type="submission" date="2017-02" db="EMBL/GenBank/DDBJ databases">
        <title>WGS assembly of Sorghum bicolor.</title>
        <authorList>
            <person name="Paterson A."/>
            <person name="Mullet J."/>
            <person name="Bowers J."/>
            <person name="Bruggmann R."/>
            <person name="Dubchak I."/>
            <person name="Grimwood J."/>
            <person name="Gundlach H."/>
            <person name="Haberer G."/>
            <person name="Hellsten U."/>
            <person name="Mitros T."/>
            <person name="Poliakov A."/>
            <person name="Schmutz J."/>
            <person name="Spannagl M."/>
            <person name="Tang H."/>
            <person name="Wang X."/>
            <person name="Wicker T."/>
            <person name="Bharti A."/>
            <person name="Chapman J."/>
            <person name="Feltus F."/>
            <person name="Gowik U."/>
            <person name="Grigoriev I."/>
            <person name="Lyons E."/>
            <person name="Maher C."/>
            <person name="Martis M."/>
            <person name="Narechania A."/>
            <person name="Otillar R."/>
            <person name="Penning B."/>
            <person name="Salamov A."/>
            <person name="Wang Y."/>
            <person name="Zhang L."/>
            <person name="Carpita N."/>
            <person name="Freeling M."/>
            <person name="Gingle A."/>
            <person name="Hash C."/>
            <person name="Keller B."/>
            <person name="Klein P."/>
            <person name="Kresovich S."/>
            <person name="Mccann M."/>
            <person name="Ming R."/>
            <person name="Peterson D."/>
            <person name="Rahman M."/>
            <person name="Ware D."/>
            <person name="Westhoff P."/>
            <person name="Mayer K."/>
            <person name="Messing J."/>
            <person name="Sims D."/>
            <person name="Jenkins J."/>
            <person name="Shu S."/>
            <person name="Rokhsar D."/>
        </authorList>
    </citation>
    <scope>NUCLEOTIDE SEQUENCE</scope>
</reference>
<evidence type="ECO:0000256" key="1">
    <source>
        <dbReference type="SAM" id="MobiDB-lite"/>
    </source>
</evidence>
<protein>
    <submittedName>
        <fullName evidence="2">Uncharacterized protein</fullName>
    </submittedName>
</protein>
<reference evidence="3" key="3">
    <citation type="journal article" date="2018" name="Plant J.">
        <title>The Sorghum bicolor reference genome: improved assembly, gene annotations, a transcriptome atlas, and signatures of genome organization.</title>
        <authorList>
            <person name="McCormick R.F."/>
            <person name="Truong S.K."/>
            <person name="Sreedasyam A."/>
            <person name="Jenkins J."/>
            <person name="Shu S."/>
            <person name="Sims D."/>
            <person name="Kennedy M."/>
            <person name="Amirebrahimi M."/>
            <person name="Weers B.D."/>
            <person name="McKinley B."/>
            <person name="Mattison A."/>
            <person name="Morishige D.T."/>
            <person name="Grimwood J."/>
            <person name="Schmutz J."/>
            <person name="Mullet J.E."/>
        </authorList>
    </citation>
    <scope>NUCLEOTIDE SEQUENCE [LARGE SCALE GENOMIC DNA]</scope>
    <source>
        <strain evidence="3">cv. BTx623</strain>
    </source>
</reference>
<dbReference type="Gramene" id="KXG24788">
    <property type="protein sequence ID" value="KXG24788"/>
    <property type="gene ID" value="SORBI_3007G085700"/>
</dbReference>
<dbReference type="EMBL" id="CM000766">
    <property type="protein sequence ID" value="OQU80137.1"/>
    <property type="molecule type" value="Genomic_DNA"/>
</dbReference>
<keyword evidence="3" id="KW-1185">Reference proteome</keyword>
<gene>
    <name evidence="2" type="ORF">SORBI_3007G085700</name>
</gene>
<evidence type="ECO:0000313" key="2">
    <source>
        <dbReference type="EMBL" id="KXG24788.1"/>
    </source>
</evidence>
<dbReference type="InParanoid" id="A0A1B6PGJ5"/>
<reference evidence="2 3" key="1">
    <citation type="journal article" date="2009" name="Nature">
        <title>The Sorghum bicolor genome and the diversification of grasses.</title>
        <authorList>
            <person name="Paterson A.H."/>
            <person name="Bowers J.E."/>
            <person name="Bruggmann R."/>
            <person name="Dubchak I."/>
            <person name="Grimwood J."/>
            <person name="Gundlach H."/>
            <person name="Haberer G."/>
            <person name="Hellsten U."/>
            <person name="Mitros T."/>
            <person name="Poliakov A."/>
            <person name="Schmutz J."/>
            <person name="Spannagl M."/>
            <person name="Tang H."/>
            <person name="Wang X."/>
            <person name="Wicker T."/>
            <person name="Bharti A.K."/>
            <person name="Chapman J."/>
            <person name="Feltus F.A."/>
            <person name="Gowik U."/>
            <person name="Grigoriev I.V."/>
            <person name="Lyons E."/>
            <person name="Maher C.A."/>
            <person name="Martis M."/>
            <person name="Narechania A."/>
            <person name="Otillar R.P."/>
            <person name="Penning B.W."/>
            <person name="Salamov A.A."/>
            <person name="Wang Y."/>
            <person name="Zhang L."/>
            <person name="Carpita N.C."/>
            <person name="Freeling M."/>
            <person name="Gingle A.R."/>
            <person name="Hash C.T."/>
            <person name="Keller B."/>
            <person name="Klein P."/>
            <person name="Kresovich S."/>
            <person name="McCann M.C."/>
            <person name="Ming R."/>
            <person name="Peterson D.G."/>
            <person name="Mehboob-ur-Rahman"/>
            <person name="Ware D."/>
            <person name="Westhoff P."/>
            <person name="Mayer K.F."/>
            <person name="Messing J."/>
            <person name="Rokhsar D.S."/>
        </authorList>
    </citation>
    <scope>NUCLEOTIDE SEQUENCE [LARGE SCALE GENOMIC DNA]</scope>
    <source>
        <strain evidence="3">cv. BTx623</strain>
    </source>
</reference>
<proteinExistence type="predicted"/>
<evidence type="ECO:0000313" key="3">
    <source>
        <dbReference type="Proteomes" id="UP000000768"/>
    </source>
</evidence>
<dbReference type="AlphaFoldDB" id="A0A1B6PGJ5"/>
<dbReference type="Proteomes" id="UP000000768">
    <property type="component" value="Chromosome 7"/>
</dbReference>